<organism evidence="4 5">
    <name type="scientific">Streptosporangium vulgare</name>
    <dbReference type="NCBI Taxonomy" id="46190"/>
    <lineage>
        <taxon>Bacteria</taxon>
        <taxon>Bacillati</taxon>
        <taxon>Actinomycetota</taxon>
        <taxon>Actinomycetes</taxon>
        <taxon>Streptosporangiales</taxon>
        <taxon>Streptosporangiaceae</taxon>
        <taxon>Streptosporangium</taxon>
    </lineage>
</organism>
<accession>A0ABV5TS16</accession>
<evidence type="ECO:0000313" key="5">
    <source>
        <dbReference type="Proteomes" id="UP001589610"/>
    </source>
</evidence>
<dbReference type="SUPFAM" id="SSF48208">
    <property type="entry name" value="Six-hairpin glycosidases"/>
    <property type="match status" value="1"/>
</dbReference>
<proteinExistence type="predicted"/>
<feature type="domain" description="Ricin B lectin" evidence="2">
    <location>
        <begin position="628"/>
        <end position="711"/>
    </location>
</feature>
<dbReference type="EMBL" id="JBHMBS010000041">
    <property type="protein sequence ID" value="MFB9681922.1"/>
    <property type="molecule type" value="Genomic_DNA"/>
</dbReference>
<comment type="caution">
    <text evidence="4">The sequence shown here is derived from an EMBL/GenBank/DDBJ whole genome shotgun (WGS) entry which is preliminary data.</text>
</comment>
<name>A0ABV5TS16_9ACTN</name>
<dbReference type="Pfam" id="PF07944">
    <property type="entry name" value="Beta-AFase-like_GH127_cat"/>
    <property type="match status" value="1"/>
</dbReference>
<feature type="domain" description="Non-reducing end beta-L-arabinofuranosidase-like GH127 catalytic" evidence="1">
    <location>
        <begin position="61"/>
        <end position="445"/>
    </location>
</feature>
<dbReference type="InterPro" id="IPR008928">
    <property type="entry name" value="6-hairpin_glycosidase_sf"/>
</dbReference>
<dbReference type="Pfam" id="PF14200">
    <property type="entry name" value="RicinB_lectin_2"/>
    <property type="match status" value="2"/>
</dbReference>
<keyword evidence="5" id="KW-1185">Reference proteome</keyword>
<evidence type="ECO:0000259" key="2">
    <source>
        <dbReference type="Pfam" id="PF14200"/>
    </source>
</evidence>
<dbReference type="InterPro" id="IPR000772">
    <property type="entry name" value="Ricin_B_lectin"/>
</dbReference>
<dbReference type="Gene3D" id="2.80.10.50">
    <property type="match status" value="3"/>
</dbReference>
<evidence type="ECO:0000259" key="1">
    <source>
        <dbReference type="Pfam" id="PF07944"/>
    </source>
</evidence>
<dbReference type="Proteomes" id="UP001589610">
    <property type="component" value="Unassembled WGS sequence"/>
</dbReference>
<gene>
    <name evidence="4" type="ORF">ACFFRH_41170</name>
</gene>
<dbReference type="InterPro" id="IPR006311">
    <property type="entry name" value="TAT_signal"/>
</dbReference>
<feature type="domain" description="Ricin B lectin" evidence="2">
    <location>
        <begin position="718"/>
        <end position="770"/>
    </location>
</feature>
<protein>
    <submittedName>
        <fullName evidence="4">Beta-L-arabinofuranosidase domain-containing protein</fullName>
    </submittedName>
</protein>
<dbReference type="CDD" id="cd00161">
    <property type="entry name" value="beta-trefoil_Ricin-like"/>
    <property type="match status" value="1"/>
</dbReference>
<dbReference type="SUPFAM" id="SSF50370">
    <property type="entry name" value="Ricin B-like lectins"/>
    <property type="match status" value="1"/>
</dbReference>
<dbReference type="PANTHER" id="PTHR31151:SF0">
    <property type="entry name" value="PROLINE-TRNA LIGASE (DUF1680)"/>
    <property type="match status" value="1"/>
</dbReference>
<feature type="domain" description="Non-reducing end beta-L-arabinofuranosidase-like GH127 middle" evidence="3">
    <location>
        <begin position="456"/>
        <end position="550"/>
    </location>
</feature>
<dbReference type="InterPro" id="IPR049046">
    <property type="entry name" value="Beta-AFase-like_GH127_middle"/>
</dbReference>
<sequence>MSSSSLSRRQLLQAVGAVGVASTVSQVLDVTGATAATAAAAAVAPVRADIGVSAYPFDLGQVRLTSGRWLENQNRTLTYLRFIDADRMLHTFRINAGLSSTAQPVGGWEGPGVELRGHSMGHLLSALAQAYAATGDSAFKTKGDYLVGVLAACQRAAPNRGYRAGYLSAFPESFLDRVESGQQVWAPWYTLHKILAGLLDQYRLAGNAEALTVVTNMADWVDWRTGRLSYAQMQAVLNTEFGGMNATMADLYQQTGDARWLVAAQRFDHAVVFDPLAANQDRLNGLHANTQIPKWIGAAREFKATGTTRYRDIATNAWNLTIGAHTYVIGGDSQAEHFRAPGAIAAYLTNDTCENCNTYNMLKLTRELFTLYPDRADLFDYYERALLNQMIGQQNPSDAHGHVTYFTPLNPGARRGVSSNNGGYSTDYNSFWCCQGTGLETQTKLMDSVYFHNGTTLTVNLFAPSVLTWSQRGITVTQVTSFPVGDTATLRVTGSVGGSWSMRIRIPSWTGGATVSVNGAQQSVDTTPGAYATLTRSWTSGDTVTVRLPMRVVMKAANDNPDIAAITYGPVVLAGNYGNTALSAPPALSNGSVTRTGGALTFTATAGGSTVNLIPFYDAHGVNYNVYWNTGGGGVPAGWVRISNVTTGLALDSGGNVAAGSALKQWNWDGSTNLQWQLVDLGNGYHRIVNRTSGMVADSWGNTANGASCLQGPWNGGDNQQWRLNSLGNGRYQIVNRGTGTALDGGGNTTAGSATILWTPNANTNNQYTLGVV</sequence>
<dbReference type="Pfam" id="PF20736">
    <property type="entry name" value="Glyco_hydro127M"/>
    <property type="match status" value="1"/>
</dbReference>
<reference evidence="4 5" key="1">
    <citation type="submission" date="2024-09" db="EMBL/GenBank/DDBJ databases">
        <authorList>
            <person name="Sun Q."/>
            <person name="Mori K."/>
        </authorList>
    </citation>
    <scope>NUCLEOTIDE SEQUENCE [LARGE SCALE GENOMIC DNA]</scope>
    <source>
        <strain evidence="4 5">JCM 3028</strain>
    </source>
</reference>
<evidence type="ECO:0000313" key="4">
    <source>
        <dbReference type="EMBL" id="MFB9681922.1"/>
    </source>
</evidence>
<dbReference type="PANTHER" id="PTHR31151">
    <property type="entry name" value="PROLINE-TRNA LIGASE (DUF1680)"/>
    <property type="match status" value="1"/>
</dbReference>
<dbReference type="PROSITE" id="PS50231">
    <property type="entry name" value="RICIN_B_LECTIN"/>
    <property type="match status" value="1"/>
</dbReference>
<dbReference type="InterPro" id="IPR012878">
    <property type="entry name" value="Beta-AFase-like_GH127_cat"/>
</dbReference>
<evidence type="ECO:0000259" key="3">
    <source>
        <dbReference type="Pfam" id="PF20736"/>
    </source>
</evidence>
<dbReference type="RefSeq" id="WP_386163381.1">
    <property type="nucleotide sequence ID" value="NZ_JBHMBS010000041.1"/>
</dbReference>
<dbReference type="InterPro" id="IPR035992">
    <property type="entry name" value="Ricin_B-like_lectins"/>
</dbReference>
<dbReference type="PROSITE" id="PS51318">
    <property type="entry name" value="TAT"/>
    <property type="match status" value="1"/>
</dbReference>